<feature type="compositionally biased region" description="Low complexity" evidence="2">
    <location>
        <begin position="8"/>
        <end position="20"/>
    </location>
</feature>
<evidence type="ECO:0000313" key="5">
    <source>
        <dbReference type="Proteomes" id="UP000647172"/>
    </source>
</evidence>
<dbReference type="InterPro" id="IPR036457">
    <property type="entry name" value="PPM-type-like_dom_sf"/>
</dbReference>
<dbReference type="PANTHER" id="PTHR43156">
    <property type="entry name" value="STAGE II SPORULATION PROTEIN E-RELATED"/>
    <property type="match status" value="1"/>
</dbReference>
<keyword evidence="1" id="KW-0378">Hydrolase</keyword>
<comment type="caution">
    <text evidence="4">The sequence shown here is derived from an EMBL/GenBank/DDBJ whole genome shotgun (WGS) entry which is preliminary data.</text>
</comment>
<dbReference type="EMBL" id="BOMQ01000030">
    <property type="protein sequence ID" value="GIE49079.1"/>
    <property type="molecule type" value="Genomic_DNA"/>
</dbReference>
<name>A0A919JDN0_9ACTN</name>
<evidence type="ECO:0000256" key="2">
    <source>
        <dbReference type="SAM" id="MobiDB-lite"/>
    </source>
</evidence>
<evidence type="ECO:0000313" key="4">
    <source>
        <dbReference type="EMBL" id="GIE49079.1"/>
    </source>
</evidence>
<dbReference type="InterPro" id="IPR052016">
    <property type="entry name" value="Bact_Sigma-Reg"/>
</dbReference>
<feature type="domain" description="PPM-type phosphatase" evidence="3">
    <location>
        <begin position="310"/>
        <end position="519"/>
    </location>
</feature>
<organism evidence="4 5">
    <name type="scientific">Actinoplanes nipponensis</name>
    <dbReference type="NCBI Taxonomy" id="135950"/>
    <lineage>
        <taxon>Bacteria</taxon>
        <taxon>Bacillati</taxon>
        <taxon>Actinomycetota</taxon>
        <taxon>Actinomycetes</taxon>
        <taxon>Micromonosporales</taxon>
        <taxon>Micromonosporaceae</taxon>
        <taxon>Actinoplanes</taxon>
    </lineage>
</organism>
<protein>
    <recommendedName>
        <fullName evidence="3">PPM-type phosphatase domain-containing protein</fullName>
    </recommendedName>
</protein>
<dbReference type="PANTHER" id="PTHR43156:SF2">
    <property type="entry name" value="STAGE II SPORULATION PROTEIN E"/>
    <property type="match status" value="1"/>
</dbReference>
<proteinExistence type="predicted"/>
<dbReference type="SUPFAM" id="SSF81606">
    <property type="entry name" value="PP2C-like"/>
    <property type="match status" value="1"/>
</dbReference>
<dbReference type="Gene3D" id="3.60.40.10">
    <property type="entry name" value="PPM-type phosphatase domain"/>
    <property type="match status" value="1"/>
</dbReference>
<dbReference type="RefSeq" id="WP_203768258.1">
    <property type="nucleotide sequence ID" value="NZ_BOMQ01000030.1"/>
</dbReference>
<dbReference type="InterPro" id="IPR001932">
    <property type="entry name" value="PPM-type_phosphatase-like_dom"/>
</dbReference>
<dbReference type="AlphaFoldDB" id="A0A919JDN0"/>
<sequence>MVTGGAWQDPGAGSPQAPAGPADPVALVREILAVIPVGCTWVRPVRDADGPVADFRIAAVSGGGGDVYGRGASRVGALLSELYPSMVGGDLWQLYHRVLATGEPAELPGFRYREHRAGVVTEAVFDVTVHPLLGGLLLCWQRRDEDQRRLARTELLGSLGSAEYDLRTGRSTWSPGMYRIFERDPALGPMSRPEQAAMLVPADAGLTEAAWQTLDSGAAADVTVRCRLGPAVKYLRILSDVARDADGTPLKIYAVVQDVTARVDSRSEIERLGDQLRSREITALAEHRLAAQLQNLIQPVPRDPFPLPGLQAAVSYLPAEKAVRVGGDWYHAQALPDGSALLAIGDVAGHGLQAASGMAHLRFALVAWLSIGICDPGVLLGHLNGLSRRLDITGTAVIAAYQPATRTLSWARAGHMAPLLARDARTTELPVPRGLLLGATDDARYPVVEVRLAPADLIMFYTDGLVERRDAAGADLLGEVMRTLTEVSAEPGDLTLKRLRDLLPTAGPDDDTCTLAVRVLS</sequence>
<evidence type="ECO:0000256" key="1">
    <source>
        <dbReference type="ARBA" id="ARBA00022801"/>
    </source>
</evidence>
<dbReference type="Proteomes" id="UP000647172">
    <property type="component" value="Unassembled WGS sequence"/>
</dbReference>
<dbReference type="GO" id="GO:0016791">
    <property type="term" value="F:phosphatase activity"/>
    <property type="evidence" value="ECO:0007669"/>
    <property type="project" value="TreeGrafter"/>
</dbReference>
<keyword evidence="5" id="KW-1185">Reference proteome</keyword>
<dbReference type="Gene3D" id="3.30.450.20">
    <property type="entry name" value="PAS domain"/>
    <property type="match status" value="2"/>
</dbReference>
<dbReference type="SMART" id="SM00331">
    <property type="entry name" value="PP2C_SIG"/>
    <property type="match status" value="1"/>
</dbReference>
<gene>
    <name evidence="4" type="ORF">Ani05nite_26130</name>
</gene>
<reference evidence="4" key="1">
    <citation type="submission" date="2021-01" db="EMBL/GenBank/DDBJ databases">
        <title>Whole genome shotgun sequence of Actinoplanes nipponensis NBRC 14063.</title>
        <authorList>
            <person name="Komaki H."/>
            <person name="Tamura T."/>
        </authorList>
    </citation>
    <scope>NUCLEOTIDE SEQUENCE</scope>
    <source>
        <strain evidence="4">NBRC 14063</strain>
    </source>
</reference>
<feature type="region of interest" description="Disordered" evidence="2">
    <location>
        <begin position="1"/>
        <end position="20"/>
    </location>
</feature>
<evidence type="ECO:0000259" key="3">
    <source>
        <dbReference type="SMART" id="SM00331"/>
    </source>
</evidence>
<accession>A0A919JDN0</accession>
<dbReference type="Pfam" id="PF07228">
    <property type="entry name" value="SpoIIE"/>
    <property type="match status" value="1"/>
</dbReference>